<dbReference type="EMBL" id="GGEC01076904">
    <property type="protein sequence ID" value="MBX57388.1"/>
    <property type="molecule type" value="Transcribed_RNA"/>
</dbReference>
<dbReference type="AlphaFoldDB" id="A0A2P2PRN3"/>
<reference evidence="1" key="1">
    <citation type="submission" date="2018-02" db="EMBL/GenBank/DDBJ databases">
        <title>Rhizophora mucronata_Transcriptome.</title>
        <authorList>
            <person name="Meera S.P."/>
            <person name="Sreeshan A."/>
            <person name="Augustine A."/>
        </authorList>
    </citation>
    <scope>NUCLEOTIDE SEQUENCE</scope>
    <source>
        <tissue evidence="1">Leaf</tissue>
    </source>
</reference>
<name>A0A2P2PRN3_RHIMU</name>
<protein>
    <submittedName>
        <fullName evidence="1">Uncharacterized protein</fullName>
    </submittedName>
</protein>
<organism evidence="1">
    <name type="scientific">Rhizophora mucronata</name>
    <name type="common">Asiatic mangrove</name>
    <dbReference type="NCBI Taxonomy" id="61149"/>
    <lineage>
        <taxon>Eukaryota</taxon>
        <taxon>Viridiplantae</taxon>
        <taxon>Streptophyta</taxon>
        <taxon>Embryophyta</taxon>
        <taxon>Tracheophyta</taxon>
        <taxon>Spermatophyta</taxon>
        <taxon>Magnoliopsida</taxon>
        <taxon>eudicotyledons</taxon>
        <taxon>Gunneridae</taxon>
        <taxon>Pentapetalae</taxon>
        <taxon>rosids</taxon>
        <taxon>fabids</taxon>
        <taxon>Malpighiales</taxon>
        <taxon>Rhizophoraceae</taxon>
        <taxon>Rhizophora</taxon>
    </lineage>
</organism>
<evidence type="ECO:0000313" key="1">
    <source>
        <dbReference type="EMBL" id="MBX57388.1"/>
    </source>
</evidence>
<accession>A0A2P2PRN3</accession>
<sequence>MLLPAKYMRHSLCVACPFGLFSKLHLFYFLDDKSLVCFNMPNIFAGMCPAFE</sequence>
<proteinExistence type="predicted"/>